<dbReference type="Pfam" id="PF07929">
    <property type="entry name" value="PRiA4_ORF3"/>
    <property type="match status" value="1"/>
</dbReference>
<organism evidence="2 3">
    <name type="scientific">Corynebacterium cystitidis DSM 20524</name>
    <dbReference type="NCBI Taxonomy" id="1121357"/>
    <lineage>
        <taxon>Bacteria</taxon>
        <taxon>Bacillati</taxon>
        <taxon>Actinomycetota</taxon>
        <taxon>Actinomycetes</taxon>
        <taxon>Mycobacteriales</taxon>
        <taxon>Corynebacteriaceae</taxon>
        <taxon>Corynebacterium</taxon>
    </lineage>
</organism>
<proteinExistence type="predicted"/>
<dbReference type="Proteomes" id="UP000198929">
    <property type="component" value="Unassembled WGS sequence"/>
</dbReference>
<dbReference type="AlphaFoldDB" id="A0A1H9UY19"/>
<feature type="domain" description="Plasmid pRiA4b Orf3-like" evidence="1">
    <location>
        <begin position="24"/>
        <end position="153"/>
    </location>
</feature>
<reference evidence="3" key="1">
    <citation type="submission" date="2016-10" db="EMBL/GenBank/DDBJ databases">
        <authorList>
            <person name="Varghese N."/>
            <person name="Submissions S."/>
        </authorList>
    </citation>
    <scope>NUCLEOTIDE SEQUENCE [LARGE SCALE GENOMIC DNA]</scope>
    <source>
        <strain evidence="3">DSM 20524</strain>
    </source>
</reference>
<gene>
    <name evidence="2" type="ORF">SAMN05661109_01987</name>
</gene>
<evidence type="ECO:0000313" key="3">
    <source>
        <dbReference type="Proteomes" id="UP000198929"/>
    </source>
</evidence>
<keyword evidence="3" id="KW-1185">Reference proteome</keyword>
<dbReference type="EMBL" id="FOGQ01000009">
    <property type="protein sequence ID" value="SES14238.1"/>
    <property type="molecule type" value="Genomic_DNA"/>
</dbReference>
<dbReference type="RefSeq" id="WP_231910094.1">
    <property type="nucleotide sequence ID" value="NZ_CP047199.1"/>
</dbReference>
<dbReference type="Gene3D" id="3.10.290.30">
    <property type="entry name" value="MM3350-like"/>
    <property type="match status" value="1"/>
</dbReference>
<name>A0A1H9UY19_9CORY</name>
<dbReference type="InterPro" id="IPR012912">
    <property type="entry name" value="Plasmid_pRiA4b_Orf3-like"/>
</dbReference>
<evidence type="ECO:0000259" key="1">
    <source>
        <dbReference type="Pfam" id="PF07929"/>
    </source>
</evidence>
<evidence type="ECO:0000313" key="2">
    <source>
        <dbReference type="EMBL" id="SES14238.1"/>
    </source>
</evidence>
<sequence>MYGASSLPFGARGTTIRRTLWGMIVSLLITVEGSKPEMSRLINVDDSIHLGELANVIEAAFGFSGMATHMYMDSTGPTRNVYVTAPTEGEVAEHTVTVADLGPTTYVYDSGANWNMAIEPLGDSEIDGPTPLLVDAMGPDVVEACGGPAMMTRFHHEARRLTAGLVPDMEIAPLLLSFLPVMSPERILQRLTNADHVTISERIAYVAEELQIDSVSRAPEDPRAPMLADEFDHFLAGRPDLQQIMALDPHPEHNPTLVQAIAEFFSEALIEDEGEDPMEHNLSVILEYVADGVRLDDNGQLSMDDVCAIASSIGFGGTRCEEHAGPVRALRQVLTIAGVIQEKAHEVRLSPLGQALIDDTPALVDHLAEELPQAFARSEWPQVLMWLTASSGAQSLLGRTTPVPADMERAANVFVGLGVLEPSNGLTMTGAGQRFLAQLLERHADEI</sequence>
<dbReference type="InterPro" id="IPR024047">
    <property type="entry name" value="MM3350-like_sf"/>
</dbReference>
<protein>
    <submittedName>
        <fullName evidence="2">PRiA4b ORF-3-like protein</fullName>
    </submittedName>
</protein>
<accession>A0A1H9UY19</accession>
<dbReference type="SUPFAM" id="SSF159941">
    <property type="entry name" value="MM3350-like"/>
    <property type="match status" value="1"/>
</dbReference>
<dbReference type="STRING" id="1121357.SAMN05661109_01987"/>